<dbReference type="PANTHER" id="PTHR24559:SF444">
    <property type="entry name" value="REVERSE TRANSCRIPTASE DOMAIN-CONTAINING PROTEIN"/>
    <property type="match status" value="1"/>
</dbReference>
<dbReference type="AlphaFoldDB" id="A0A182IYP7"/>
<name>A0A182IYP7_ANOAO</name>
<evidence type="ECO:0000313" key="2">
    <source>
        <dbReference type="EnsemblMetazoa" id="AATE008045-PA.1"/>
    </source>
</evidence>
<dbReference type="EnsemblMetazoa" id="AATE008045-RA">
    <property type="protein sequence ID" value="AATE008045-PA.1"/>
    <property type="gene ID" value="AATE008045"/>
</dbReference>
<feature type="compositionally biased region" description="Basic and acidic residues" evidence="1">
    <location>
        <begin position="11"/>
        <end position="25"/>
    </location>
</feature>
<dbReference type="GO" id="GO:0071897">
    <property type="term" value="P:DNA biosynthetic process"/>
    <property type="evidence" value="ECO:0007669"/>
    <property type="project" value="UniProtKB-ARBA"/>
</dbReference>
<dbReference type="SUPFAM" id="SSF56672">
    <property type="entry name" value="DNA/RNA polymerases"/>
    <property type="match status" value="1"/>
</dbReference>
<reference evidence="2" key="1">
    <citation type="submission" date="2022-08" db="UniProtKB">
        <authorList>
            <consortium name="EnsemblMetazoa"/>
        </authorList>
    </citation>
    <scope>IDENTIFICATION</scope>
    <source>
        <strain evidence="2">EBRO</strain>
    </source>
</reference>
<sequence>MTMSSSSKPPTGEEKIDNFDPDREGSSANGWLRKVEAFARENHLSEDQTYSFALGKLNGEVKEWLSSSKVTGWQAFRQAFVLAFPETASDRTVARRQRTMERRKRTPKESVHEYIEEMVKLGKRLKLSEPAIVRRIVVGLDDPVLEKAIPRGMGLQQLLKAIEWQKEVEALMEQYGASKVTVDSLERLADEMESFVLDGEHETDVRVQGDDEVLTMISDELNSLVRQNRASLSCGLFDLGTCKTHQIVVNLVQDTVLIDSDKTTRVPALETHKGSWQTSVISLLACDVIQKSSSAYVQSAHHVDAELLLDLSHLNAICCRESANLLLPQQLLPALSAFRYFTVLDFNGGHLQIPLAPHGPTRSYLSFATPYGAFQFKRAPRNFANTTIIFNKILIELARKLPSADVVVLNDVLVVPGRDIADGLQKLSRVLPALAAFGLTADLHRSRFFLPAVQLFNWTVRHGKVISNGLPFEPGHAGTGQRLTLLIKLSDDAATCRALLQLRAEDNDDAPASRQTIGRFLGTARDGKDGTVPDRNSRLVEHLGNAIEHFRQFLLFISFDVVLGKESLEAKTEVKRKLLKVQQFDFKLVFSDGLD</sequence>
<evidence type="ECO:0008006" key="3">
    <source>
        <dbReference type="Google" id="ProtNLM"/>
    </source>
</evidence>
<dbReference type="InterPro" id="IPR043128">
    <property type="entry name" value="Rev_trsase/Diguanyl_cyclase"/>
</dbReference>
<protein>
    <recommendedName>
        <fullName evidence="3">Retrotransposon gag domain-containing protein</fullName>
    </recommendedName>
</protein>
<organism evidence="2">
    <name type="scientific">Anopheles atroparvus</name>
    <name type="common">European mosquito</name>
    <dbReference type="NCBI Taxonomy" id="41427"/>
    <lineage>
        <taxon>Eukaryota</taxon>
        <taxon>Metazoa</taxon>
        <taxon>Ecdysozoa</taxon>
        <taxon>Arthropoda</taxon>
        <taxon>Hexapoda</taxon>
        <taxon>Insecta</taxon>
        <taxon>Pterygota</taxon>
        <taxon>Neoptera</taxon>
        <taxon>Endopterygota</taxon>
        <taxon>Diptera</taxon>
        <taxon>Nematocera</taxon>
        <taxon>Culicoidea</taxon>
        <taxon>Culicidae</taxon>
        <taxon>Anophelinae</taxon>
        <taxon>Anopheles</taxon>
    </lineage>
</organism>
<dbReference type="Gene3D" id="3.10.10.10">
    <property type="entry name" value="HIV Type 1 Reverse Transcriptase, subunit A, domain 1"/>
    <property type="match status" value="1"/>
</dbReference>
<dbReference type="InterPro" id="IPR043502">
    <property type="entry name" value="DNA/RNA_pol_sf"/>
</dbReference>
<feature type="region of interest" description="Disordered" evidence="1">
    <location>
        <begin position="1"/>
        <end position="27"/>
    </location>
</feature>
<accession>A0A182IYP7</accession>
<dbReference type="Gene3D" id="3.30.70.270">
    <property type="match status" value="1"/>
</dbReference>
<evidence type="ECO:0000256" key="1">
    <source>
        <dbReference type="SAM" id="MobiDB-lite"/>
    </source>
</evidence>
<dbReference type="STRING" id="41427.A0A182IYP7"/>
<dbReference type="InterPro" id="IPR053134">
    <property type="entry name" value="RNA-dir_DNA_polymerase"/>
</dbReference>
<proteinExistence type="predicted"/>
<dbReference type="VEuPathDB" id="VectorBase:AATE008045"/>
<dbReference type="PANTHER" id="PTHR24559">
    <property type="entry name" value="TRANSPOSON TY3-I GAG-POL POLYPROTEIN"/>
    <property type="match status" value="1"/>
</dbReference>